<keyword evidence="8" id="KW-1185">Reference proteome</keyword>
<name>A0ABU1YZ76_9MICC</name>
<dbReference type="EMBL" id="JAVDXX010000001">
    <property type="protein sequence ID" value="MDR7293662.1"/>
    <property type="molecule type" value="Genomic_DNA"/>
</dbReference>
<dbReference type="PANTHER" id="PTHR43807:SF20">
    <property type="entry name" value="FI04487P"/>
    <property type="match status" value="1"/>
</dbReference>
<dbReference type="InterPro" id="IPR015424">
    <property type="entry name" value="PyrdxlP-dep_Trfase"/>
</dbReference>
<dbReference type="PANTHER" id="PTHR43807">
    <property type="entry name" value="FI04487P"/>
    <property type="match status" value="1"/>
</dbReference>
<dbReference type="Gene3D" id="3.90.1150.10">
    <property type="entry name" value="Aspartate Aminotransferase, domain 1"/>
    <property type="match status" value="1"/>
</dbReference>
<comment type="caution">
    <text evidence="7">The sequence shown here is derived from an EMBL/GenBank/DDBJ whole genome shotgun (WGS) entry which is preliminary data.</text>
</comment>
<dbReference type="Gene3D" id="3.40.640.10">
    <property type="entry name" value="Type I PLP-dependent aspartate aminotransferase-like (Major domain)"/>
    <property type="match status" value="1"/>
</dbReference>
<evidence type="ECO:0000256" key="5">
    <source>
        <dbReference type="SAM" id="MobiDB-lite"/>
    </source>
</evidence>
<evidence type="ECO:0000256" key="4">
    <source>
        <dbReference type="ARBA" id="ARBA00022898"/>
    </source>
</evidence>
<keyword evidence="3 7" id="KW-0808">Transferase</keyword>
<keyword evidence="2 7" id="KW-0032">Aminotransferase</keyword>
<dbReference type="CDD" id="cd00609">
    <property type="entry name" value="AAT_like"/>
    <property type="match status" value="1"/>
</dbReference>
<evidence type="ECO:0000313" key="7">
    <source>
        <dbReference type="EMBL" id="MDR7293662.1"/>
    </source>
</evidence>
<dbReference type="InterPro" id="IPR051326">
    <property type="entry name" value="Kynurenine-oxoglutarate_AT"/>
</dbReference>
<dbReference type="RefSeq" id="WP_310246757.1">
    <property type="nucleotide sequence ID" value="NZ_JAVDXX010000001.1"/>
</dbReference>
<organism evidence="7 8">
    <name type="scientific">Pseudoglutamicibacter albus</name>
    <dbReference type="NCBI Taxonomy" id="98671"/>
    <lineage>
        <taxon>Bacteria</taxon>
        <taxon>Bacillati</taxon>
        <taxon>Actinomycetota</taxon>
        <taxon>Actinomycetes</taxon>
        <taxon>Micrococcales</taxon>
        <taxon>Micrococcaceae</taxon>
        <taxon>Pseudoglutamicibacter</taxon>
    </lineage>
</organism>
<feature type="domain" description="Aminotransferase class I/classII large" evidence="6">
    <location>
        <begin position="64"/>
        <end position="431"/>
    </location>
</feature>
<evidence type="ECO:0000256" key="1">
    <source>
        <dbReference type="ARBA" id="ARBA00001933"/>
    </source>
</evidence>
<dbReference type="Proteomes" id="UP001180715">
    <property type="component" value="Unassembled WGS sequence"/>
</dbReference>
<evidence type="ECO:0000259" key="6">
    <source>
        <dbReference type="Pfam" id="PF00155"/>
    </source>
</evidence>
<dbReference type="InterPro" id="IPR015422">
    <property type="entry name" value="PyrdxlP-dep_Trfase_small"/>
</dbReference>
<feature type="compositionally biased region" description="Polar residues" evidence="5">
    <location>
        <begin position="1"/>
        <end position="20"/>
    </location>
</feature>
<dbReference type="GO" id="GO:0009016">
    <property type="term" value="F:succinyldiaminopimelate transaminase activity"/>
    <property type="evidence" value="ECO:0007669"/>
    <property type="project" value="UniProtKB-EC"/>
</dbReference>
<keyword evidence="4" id="KW-0663">Pyridoxal phosphate</keyword>
<dbReference type="InterPro" id="IPR004839">
    <property type="entry name" value="Aminotransferase_I/II_large"/>
</dbReference>
<sequence length="449" mass="48074">MASINETSTNTSNPGQQPRFSSIPASPSIAPWFQGARRARLAGAHGLKKTIFEEVSDLAGLHEAVNLGQGIPDNDAPDEIVDIAQQMLARGHHQYAPAAGVQDLRVAIAEHQQSWYRVTVDPDAQVVVTSGATEAIAAAVLAFTRPGDNVVTFEPFYDAYAALTGFARVELRTVPMVFDAQTGSFQPDCEALAQAVDQNTRMIIVNDPHNPTGSVFSPDSRKSIVKAAIEASALILSDEVYEHLVYNQKGDERLGLANGFVPFAHTPGAWERTISVSSAGKTFSLTGWKVGWATGPAQLIDALRTVKQYLTFSTGPMFQPAIAHGLRLPREFFTRRAVQLGEKVNVLVDALEDAGAKVVRPRGGYFVLADMAPLGIEDATELAQVLPEKAGVAAVPVSAFTTPEFEGRFASYLRFAACKDQASVEEGAKRLRTSLADAARAVAGESAGR</sequence>
<proteinExistence type="predicted"/>
<protein>
    <submittedName>
        <fullName evidence="7">N-succinyldiaminopimelate aminotransferase</fullName>
        <ecNumber evidence="7">2.6.1.17</ecNumber>
    </submittedName>
</protein>
<evidence type="ECO:0000256" key="2">
    <source>
        <dbReference type="ARBA" id="ARBA00022576"/>
    </source>
</evidence>
<accession>A0ABU1YZ76</accession>
<dbReference type="SUPFAM" id="SSF53383">
    <property type="entry name" value="PLP-dependent transferases"/>
    <property type="match status" value="1"/>
</dbReference>
<reference evidence="7" key="1">
    <citation type="submission" date="2023-07" db="EMBL/GenBank/DDBJ databases">
        <title>Sequencing the genomes of 1000 actinobacteria strains.</title>
        <authorList>
            <person name="Klenk H.-P."/>
        </authorList>
    </citation>
    <scope>NUCLEOTIDE SEQUENCE</scope>
    <source>
        <strain evidence="7">DSM 13068</strain>
    </source>
</reference>
<evidence type="ECO:0000256" key="3">
    <source>
        <dbReference type="ARBA" id="ARBA00022679"/>
    </source>
</evidence>
<comment type="cofactor">
    <cofactor evidence="1">
        <name>pyridoxal 5'-phosphate</name>
        <dbReference type="ChEBI" id="CHEBI:597326"/>
    </cofactor>
</comment>
<dbReference type="Pfam" id="PF00155">
    <property type="entry name" value="Aminotran_1_2"/>
    <property type="match status" value="1"/>
</dbReference>
<dbReference type="InterPro" id="IPR015421">
    <property type="entry name" value="PyrdxlP-dep_Trfase_major"/>
</dbReference>
<evidence type="ECO:0000313" key="8">
    <source>
        <dbReference type="Proteomes" id="UP001180715"/>
    </source>
</evidence>
<feature type="region of interest" description="Disordered" evidence="5">
    <location>
        <begin position="1"/>
        <end position="26"/>
    </location>
</feature>
<dbReference type="EC" id="2.6.1.17" evidence="7"/>
<gene>
    <name evidence="7" type="ORF">J2S67_000930</name>
</gene>